<dbReference type="PANTHER" id="PTHR32170">
    <property type="entry name" value="PROTEASOME ACTIVATOR COMPLEX SUBUNIT 4"/>
    <property type="match status" value="1"/>
</dbReference>
<keyword evidence="8" id="KW-0539">Nucleus</keyword>
<evidence type="ECO:0000313" key="13">
    <source>
        <dbReference type="Proteomes" id="UP000014254"/>
    </source>
</evidence>
<dbReference type="InterPro" id="IPR011989">
    <property type="entry name" value="ARM-like"/>
</dbReference>
<keyword evidence="4" id="KW-0963">Cytoplasm</keyword>
<evidence type="ECO:0000256" key="2">
    <source>
        <dbReference type="ARBA" id="ARBA00004496"/>
    </source>
</evidence>
<dbReference type="Gene3D" id="1.25.10.10">
    <property type="entry name" value="Leucine-rich Repeat Variant"/>
    <property type="match status" value="1"/>
</dbReference>
<evidence type="ECO:0000313" key="12">
    <source>
        <dbReference type="EMBL" id="EPB84453.1"/>
    </source>
</evidence>
<sequence length="1889" mass="216012">MHYAQSLPYADKLEHEAQDWLNDIRSNLVISIQAKDYTGGAVAWTKRLSNYLDMKHAISRETRAQLAKIYYEMIVMPGMNYALLELWTNTCVRLIKHKKRLDPEDLTLEWRPLYELIKKSLFPKKRNAMILAVNPVLRVVSYAQRFFPANATKEILEELLPQFTTHSPPDAIMVEGYLVYFLPTDYQPQRTIQAQEYLPTIYSLWSMYTNSNAFDPPLICLVSKIAKNQIEHGDNEIGVFTKQQVQSVFTYALRMFSLPVGSRSDGSGSAGGATTGYGSAALRNDKKLGNAVLLNKKGVSERFAHLARFMIYTIIPDQENKDTSYALSLLSDFIQATELYFHPSNNGMWCIWLTFFVRYLTNTFLSRWNEEQKEDCTTPPHRRLTPGIRREFVLTLRSVLYISMFGKETAVVTLSQASIKSLAWLEPSLIFPGLLERIYPSLETLTETHRTSSAINILKDIASPLFSRENYPAGGKHLLPLLHLSIPGIDMNDPTKTLGSFVFISIALMSIPIIDLSQQQDAYYPTEEFIDDPNAVLSRETEDYLVKATTGEFEEWLAKFMRRVFTIFENLPQENRKMQGRSSSSQTIETLITQTLLHACDTIFGQLSDDLYDLVLRMIVEFISDRVLPNAVRAVGLLCNAVAKAHPKKAAKAFIPLCIANIQVELEHGAASTVTHAASSNLIQSDSTFHWYQNILFSVIRVLGPELLPYKQDVISVTHAMVQQCRSRRGIMWTGKLLRSVLATLLCIYPKDYRSVTPSQWNDKEYMAKHAHQLWGQPGDPANLEIDWHVPTEAEKDFALEFLAEFLTPAMQRLQELIQENPANNHQVSNEFCRNLAVVRNCVMGSSTMVGDDGVSSVDQQQDAMMVDDDNDDDDSIETMPKQTLEVGYAFNDASDPRTEQARTIRRTIGELIHQLSDFFRSHREDDVESVKIWIKIARAYLSERGVEKAEFDRRKQSYSLSKEISKTPHCDKKYARNLLVRRAFNHHLLRLRQNNQSRIRTPLHDAILSDLLELSLGSYAEIRKLSQNALSATSRSFRDSKKLYIPVLLDALKPNVPSDRMKGALYLFSHKSILHPCLRDWSYIPAFIKAICSAQHQDKLTIQELLREIYERYIRSFNSFTFETLTPDAMTDYIKPLSPATTEDPSYGKRVSLVEQRVNKRLEKSLAAYRELMDFLLDFVQDPQVHWRFSTMSADFIRMLLKCQVSASRRLAEFANKATVSELPNMRDIGIQATTTLLLYIKQRTFAAGNEELLITRNTRNPLKVDIQVQDIQDVDMGRRLLDATYQGLTPENAQDSVLVDNMTLGWYVWPSHYTGYKVNTNDFLFDTVAAECQEAYDAFQETFSTSDYWSKMCAYLSEEINPKENYDRFDPSQAVLFKSIFQTFGDVPLTCAKEHIEKLCYAADQKNAQRAGSEILAGLIRGTKHWSLAKMANLWQWLTPLLGKVFSSITPDSLTYWESFVRHVTNRRDPRRIQPLIDLLLQDELDPTSDAAFNESRKLLLVRQVGISLQWRFEPLIHRILPTYLDNIQHPYKQVREVIGVNINQLLQLEWIPSFPSVQKLLQANAMTDGVGNVPTTLTERQQQRIHVLNSRLDAWLVEMHQNSASILSGSSDYAHASKTVLCWLHEAMNYWNVSGTLPYIIPMLPKIFVMQEINDDQDLQAMATRVLNLTAQVNYPPPMLPTLIDEFVKILTTSTNWHIRIRALPVLQIFFFKHLFVMTSAQLLRIMQVVGQMLLDSQIEVRQLASVTLGGLVRCSQRDAIQKLLTEFTAKIQVKIPKRTRDKVTGRNVEPEGFAEAVLHKHAGVLGISSLVNAFPYEVPEWMPAILCQLADCISDPAAEIQATIRKTFSDFRRTHSDTWHEDMLKFDQDQLSVLNDMLISPSYYA</sequence>
<evidence type="ECO:0000256" key="6">
    <source>
        <dbReference type="ARBA" id="ARBA00022763"/>
    </source>
</evidence>
<dbReference type="GO" id="GO:0016504">
    <property type="term" value="F:peptidase activator activity"/>
    <property type="evidence" value="ECO:0007669"/>
    <property type="project" value="InterPro"/>
</dbReference>
<dbReference type="STRING" id="1220926.S2JPC7"/>
<evidence type="ECO:0000259" key="10">
    <source>
        <dbReference type="Pfam" id="PF16507"/>
    </source>
</evidence>
<evidence type="ECO:0000256" key="3">
    <source>
        <dbReference type="ARBA" id="ARBA00005739"/>
    </source>
</evidence>
<protein>
    <recommendedName>
        <fullName evidence="14">Proteasome activator subunit 4</fullName>
    </recommendedName>
</protein>
<evidence type="ECO:0008006" key="14">
    <source>
        <dbReference type="Google" id="ProtNLM"/>
    </source>
</evidence>
<keyword evidence="5" id="KW-0677">Repeat</keyword>
<dbReference type="InterPro" id="IPR035309">
    <property type="entry name" value="PSME4"/>
</dbReference>
<comment type="subcellular location">
    <subcellularLocation>
        <location evidence="2">Cytoplasm</location>
    </subcellularLocation>
    <subcellularLocation>
        <location evidence="1">Nucleus speckle</location>
    </subcellularLocation>
</comment>
<feature type="domain" description="Proteasome activator Blm10 middle HEAT repeats region" evidence="10">
    <location>
        <begin position="330"/>
        <end position="849"/>
    </location>
</feature>
<comment type="similarity">
    <text evidence="3">Belongs to the BLM10 family.</text>
</comment>
<reference evidence="13" key="1">
    <citation type="submission" date="2013-05" db="EMBL/GenBank/DDBJ databases">
        <title>The Genome sequence of Mucor circinelloides f. circinelloides 1006PhL.</title>
        <authorList>
            <consortium name="The Broad Institute Genomics Platform"/>
            <person name="Cuomo C."/>
            <person name="Earl A."/>
            <person name="Findley K."/>
            <person name="Lee S.C."/>
            <person name="Walker B."/>
            <person name="Young S."/>
            <person name="Zeng Q."/>
            <person name="Gargeya S."/>
            <person name="Fitzgerald M."/>
            <person name="Haas B."/>
            <person name="Abouelleil A."/>
            <person name="Allen A.W."/>
            <person name="Alvarado L."/>
            <person name="Arachchi H.M."/>
            <person name="Berlin A.M."/>
            <person name="Chapman S.B."/>
            <person name="Gainer-Dewar J."/>
            <person name="Goldberg J."/>
            <person name="Griggs A."/>
            <person name="Gujja S."/>
            <person name="Hansen M."/>
            <person name="Howarth C."/>
            <person name="Imamovic A."/>
            <person name="Ireland A."/>
            <person name="Larimer J."/>
            <person name="McCowan C."/>
            <person name="Murphy C."/>
            <person name="Pearson M."/>
            <person name="Poon T.W."/>
            <person name="Priest M."/>
            <person name="Roberts A."/>
            <person name="Saif S."/>
            <person name="Shea T."/>
            <person name="Sisk P."/>
            <person name="Sykes S."/>
            <person name="Wortman J."/>
            <person name="Nusbaum C."/>
            <person name="Birren B."/>
        </authorList>
    </citation>
    <scope>NUCLEOTIDE SEQUENCE [LARGE SCALE GENOMIC DNA]</scope>
    <source>
        <strain evidence="13">1006PhL</strain>
    </source>
</reference>
<gene>
    <name evidence="12" type="ORF">HMPREF1544_08817</name>
</gene>
<dbReference type="GO" id="GO:0070628">
    <property type="term" value="F:proteasome binding"/>
    <property type="evidence" value="ECO:0007669"/>
    <property type="project" value="InterPro"/>
</dbReference>
<dbReference type="OrthoDB" id="17907at2759"/>
<dbReference type="Pfam" id="PF23096">
    <property type="entry name" value="HEAT_PSME4"/>
    <property type="match status" value="1"/>
</dbReference>
<evidence type="ECO:0000259" key="9">
    <source>
        <dbReference type="Pfam" id="PF11919"/>
    </source>
</evidence>
<evidence type="ECO:0000256" key="8">
    <source>
        <dbReference type="ARBA" id="ARBA00023242"/>
    </source>
</evidence>
<dbReference type="PANTHER" id="PTHR32170:SF3">
    <property type="entry name" value="PROTEASOME ACTIVATOR COMPLEX SUBUNIT 4"/>
    <property type="match status" value="1"/>
</dbReference>
<evidence type="ECO:0000259" key="11">
    <source>
        <dbReference type="Pfam" id="PF23096"/>
    </source>
</evidence>
<dbReference type="EMBL" id="KE124039">
    <property type="protein sequence ID" value="EPB84453.1"/>
    <property type="molecule type" value="Genomic_DNA"/>
</dbReference>
<dbReference type="InParanoid" id="S2JPC7"/>
<keyword evidence="13" id="KW-1185">Reference proteome</keyword>
<dbReference type="VEuPathDB" id="FungiDB:HMPREF1544_08817"/>
<evidence type="ECO:0000256" key="4">
    <source>
        <dbReference type="ARBA" id="ARBA00022490"/>
    </source>
</evidence>
<keyword evidence="6" id="KW-0227">DNA damage</keyword>
<organism evidence="12 13">
    <name type="scientific">Mucor circinelloides f. circinelloides (strain 1006PhL)</name>
    <name type="common">Mucormycosis agent</name>
    <name type="synonym">Calyptromyces circinelloides</name>
    <dbReference type="NCBI Taxonomy" id="1220926"/>
    <lineage>
        <taxon>Eukaryota</taxon>
        <taxon>Fungi</taxon>
        <taxon>Fungi incertae sedis</taxon>
        <taxon>Mucoromycota</taxon>
        <taxon>Mucoromycotina</taxon>
        <taxon>Mucoromycetes</taxon>
        <taxon>Mucorales</taxon>
        <taxon>Mucorineae</taxon>
        <taxon>Mucoraceae</taxon>
        <taxon>Mucor</taxon>
    </lineage>
</organism>
<evidence type="ECO:0000256" key="5">
    <source>
        <dbReference type="ARBA" id="ARBA00022737"/>
    </source>
</evidence>
<dbReference type="OMA" id="ECTQLVP"/>
<dbReference type="GO" id="GO:0016607">
    <property type="term" value="C:nuclear speck"/>
    <property type="evidence" value="ECO:0007669"/>
    <property type="project" value="UniProtKB-SubCell"/>
</dbReference>
<dbReference type="InterPro" id="IPR021843">
    <property type="entry name" value="PSME4_C"/>
</dbReference>
<proteinExistence type="inferred from homology"/>
<dbReference type="Pfam" id="PF11919">
    <property type="entry name" value="PSME4_C"/>
    <property type="match status" value="1"/>
</dbReference>
<dbReference type="GO" id="GO:0006281">
    <property type="term" value="P:DNA repair"/>
    <property type="evidence" value="ECO:0007669"/>
    <property type="project" value="UniProtKB-KW"/>
</dbReference>
<dbReference type="GO" id="GO:0010499">
    <property type="term" value="P:proteasomal ubiquitin-independent protein catabolic process"/>
    <property type="evidence" value="ECO:0007669"/>
    <property type="project" value="TreeGrafter"/>
</dbReference>
<keyword evidence="7" id="KW-0234">DNA repair</keyword>
<dbReference type="GO" id="GO:0005829">
    <property type="term" value="C:cytosol"/>
    <property type="evidence" value="ECO:0007669"/>
    <property type="project" value="TreeGrafter"/>
</dbReference>
<feature type="domain" description="Proteasome activator complex subunit 4 C-terminal" evidence="9">
    <location>
        <begin position="1802"/>
        <end position="1889"/>
    </location>
</feature>
<dbReference type="Pfam" id="PF16507">
    <property type="entry name" value="HEAT_PSME4_mid"/>
    <property type="match status" value="1"/>
</dbReference>
<evidence type="ECO:0000256" key="7">
    <source>
        <dbReference type="ARBA" id="ARBA00023204"/>
    </source>
</evidence>
<dbReference type="eggNOG" id="KOG1851">
    <property type="taxonomic scope" value="Eukaryota"/>
</dbReference>
<feature type="domain" description="Proteasome activator complex subunit 4-like HEAT repeat-like" evidence="11">
    <location>
        <begin position="1292"/>
        <end position="1504"/>
    </location>
</feature>
<evidence type="ECO:0000256" key="1">
    <source>
        <dbReference type="ARBA" id="ARBA00004324"/>
    </source>
</evidence>
<name>S2JPC7_MUCC1</name>
<dbReference type="SUPFAM" id="SSF48371">
    <property type="entry name" value="ARM repeat"/>
    <property type="match status" value="2"/>
</dbReference>
<dbReference type="InterPro" id="IPR016024">
    <property type="entry name" value="ARM-type_fold"/>
</dbReference>
<dbReference type="InterPro" id="IPR055455">
    <property type="entry name" value="HEAT_PSME4"/>
</dbReference>
<dbReference type="Proteomes" id="UP000014254">
    <property type="component" value="Unassembled WGS sequence"/>
</dbReference>
<dbReference type="InterPro" id="IPR032430">
    <property type="entry name" value="Blm10_mid"/>
</dbReference>
<accession>S2JPC7</accession>